<evidence type="ECO:0000313" key="3">
    <source>
        <dbReference type="Proteomes" id="UP000290909"/>
    </source>
</evidence>
<feature type="domain" description="Phospholipid/glycerol acyltransferase" evidence="1">
    <location>
        <begin position="46"/>
        <end position="156"/>
    </location>
</feature>
<proteinExistence type="predicted"/>
<keyword evidence="2" id="KW-0808">Transferase</keyword>
<dbReference type="GO" id="GO:0016746">
    <property type="term" value="F:acyltransferase activity"/>
    <property type="evidence" value="ECO:0007669"/>
    <property type="project" value="UniProtKB-KW"/>
</dbReference>
<dbReference type="InterPro" id="IPR002123">
    <property type="entry name" value="Plipid/glycerol_acylTrfase"/>
</dbReference>
<dbReference type="Proteomes" id="UP000290909">
    <property type="component" value="Chromosome"/>
</dbReference>
<gene>
    <name evidence="2" type="ORF">NCTC10172_00340</name>
</gene>
<dbReference type="AlphaFoldDB" id="A0A449BIR8"/>
<dbReference type="SUPFAM" id="SSF69593">
    <property type="entry name" value="Glycerol-3-phosphate (1)-acyltransferase"/>
    <property type="match status" value="1"/>
</dbReference>
<dbReference type="CDD" id="cd07989">
    <property type="entry name" value="LPLAT_AGPAT-like"/>
    <property type="match status" value="1"/>
</dbReference>
<dbReference type="KEGG" id="ahk:NCTC10172_00340"/>
<dbReference type="RefSeq" id="WP_035369772.1">
    <property type="nucleotide sequence ID" value="NZ_LR215050.1"/>
</dbReference>
<dbReference type="Pfam" id="PF01553">
    <property type="entry name" value="Acyltransferase"/>
    <property type="match status" value="1"/>
</dbReference>
<accession>A0A449BIR8</accession>
<dbReference type="SMART" id="SM00563">
    <property type="entry name" value="PlsC"/>
    <property type="match status" value="1"/>
</dbReference>
<reference evidence="2 3" key="1">
    <citation type="submission" date="2019-01" db="EMBL/GenBank/DDBJ databases">
        <authorList>
            <consortium name="Pathogen Informatics"/>
        </authorList>
    </citation>
    <scope>NUCLEOTIDE SEQUENCE [LARGE SCALE GENOMIC DNA]</scope>
    <source>
        <strain evidence="2 3">NCTC10172</strain>
    </source>
</reference>
<keyword evidence="3" id="KW-1185">Reference proteome</keyword>
<dbReference type="STRING" id="1408416.GCA_000702765_01156"/>
<name>A0A449BIR8_9MOLU</name>
<organism evidence="2 3">
    <name type="scientific">Acholeplasma hippikon</name>
    <dbReference type="NCBI Taxonomy" id="264636"/>
    <lineage>
        <taxon>Bacteria</taxon>
        <taxon>Bacillati</taxon>
        <taxon>Mycoplasmatota</taxon>
        <taxon>Mollicutes</taxon>
        <taxon>Acholeplasmatales</taxon>
        <taxon>Acholeplasmataceae</taxon>
        <taxon>Acholeplasma</taxon>
    </lineage>
</organism>
<dbReference type="EMBL" id="LR215050">
    <property type="protein sequence ID" value="VEU82330.1"/>
    <property type="molecule type" value="Genomic_DNA"/>
</dbReference>
<keyword evidence="2" id="KW-0012">Acyltransferase</keyword>
<protein>
    <submittedName>
        <fullName evidence="2">2-acyl-glycerophospho-ethanolamine acyltransferase</fullName>
    </submittedName>
</protein>
<evidence type="ECO:0000259" key="1">
    <source>
        <dbReference type="SMART" id="SM00563"/>
    </source>
</evidence>
<sequence>MKKQKEVKIRHFIIGRIAKPFVIIVLKIKYKYHYRNHKELKNKGPFLVLGNHTVPVDPILMGLNFPFHLYYFATEQIFNLGLLSKLLIFAVNPIKKSKSLSDLSAIRKAKKIVQEGGSVAVFPEGNVTYDGQTSHINPSIVKLVRLLRIPVIFYKTKGFYLSNPRWTLKVKRGYTESYIENILYPNDYEKMDDDELYEVIKKSLYVNAYEDQFLQTYEYKGIKLALGLERLIFIDFTNDTPFVTYTKKNKLLSKSSDLCLTYQSNGFIKYNENTTNLIELNQEVIKSYLRFLKQTKEDFITLDRAKVYDFREKRRKRLNNHIVHLYKHKLLLISKKEIELTFNQIINLAIQGKRKLIIYTKDKNYLLTFNKNVSPYKYLLTYQNYLSQKEGRENGEFYKFGLQ</sequence>
<evidence type="ECO:0000313" key="2">
    <source>
        <dbReference type="EMBL" id="VEU82330.1"/>
    </source>
</evidence>